<feature type="domain" description="Beta/gamma crystallin 'Greek key'" evidence="4">
    <location>
        <begin position="71"/>
        <end position="117"/>
    </location>
</feature>
<name>A0A1M4SMK3_9BACL</name>
<keyword evidence="6" id="KW-1185">Reference proteome</keyword>
<dbReference type="InterPro" id="IPR001064">
    <property type="entry name" value="Beta/gamma_crystallin"/>
</dbReference>
<protein>
    <submittedName>
        <fullName evidence="5">Beta/Gamma crystallin</fullName>
    </submittedName>
</protein>
<proteinExistence type="inferred from homology"/>
<evidence type="ECO:0000313" key="6">
    <source>
        <dbReference type="Proteomes" id="UP000184476"/>
    </source>
</evidence>
<gene>
    <name evidence="5" type="ORF">SAMN05444392_10151</name>
</gene>
<dbReference type="EMBL" id="FQVL01000001">
    <property type="protein sequence ID" value="SHE33504.1"/>
    <property type="molecule type" value="Genomic_DNA"/>
</dbReference>
<evidence type="ECO:0000256" key="2">
    <source>
        <dbReference type="ARBA" id="ARBA00022737"/>
    </source>
</evidence>
<evidence type="ECO:0000256" key="1">
    <source>
        <dbReference type="ARBA" id="ARBA00009646"/>
    </source>
</evidence>
<dbReference type="Pfam" id="PF00030">
    <property type="entry name" value="Crystall"/>
    <property type="match status" value="1"/>
</dbReference>
<dbReference type="PROSITE" id="PS50915">
    <property type="entry name" value="CRYSTALLIN_BETA_GAMMA"/>
    <property type="match status" value="1"/>
</dbReference>
<dbReference type="InterPro" id="IPR011024">
    <property type="entry name" value="G_crystallin-like"/>
</dbReference>
<accession>A0A1M4SMK3</accession>
<sequence length="117" mass="12833">MKKLFALLSAAMIICALIAPTDSFAARKSCVTLYEHINYGGKSIRLCSNDSTLVNNDWNDIASSAKVSNGNGVNLYEHINYGGDRITLRPGNYSDFRNLDRGSSNNWNDVVSSVAIR</sequence>
<dbReference type="Gene3D" id="2.60.20.10">
    <property type="entry name" value="Crystallins"/>
    <property type="match status" value="1"/>
</dbReference>
<dbReference type="RefSeq" id="WP_073150110.1">
    <property type="nucleotide sequence ID" value="NZ_FQVL01000001.1"/>
</dbReference>
<evidence type="ECO:0000313" key="5">
    <source>
        <dbReference type="EMBL" id="SHE33504.1"/>
    </source>
</evidence>
<keyword evidence="3" id="KW-0732">Signal</keyword>
<organism evidence="5 6">
    <name type="scientific">Seinonella peptonophila</name>
    <dbReference type="NCBI Taxonomy" id="112248"/>
    <lineage>
        <taxon>Bacteria</taxon>
        <taxon>Bacillati</taxon>
        <taxon>Bacillota</taxon>
        <taxon>Bacilli</taxon>
        <taxon>Bacillales</taxon>
        <taxon>Thermoactinomycetaceae</taxon>
        <taxon>Seinonella</taxon>
    </lineage>
</organism>
<dbReference type="Proteomes" id="UP000184476">
    <property type="component" value="Unassembled WGS sequence"/>
</dbReference>
<feature type="signal peptide" evidence="3">
    <location>
        <begin position="1"/>
        <end position="25"/>
    </location>
</feature>
<keyword evidence="2" id="KW-0677">Repeat</keyword>
<dbReference type="OrthoDB" id="2990086at2"/>
<comment type="similarity">
    <text evidence="1">Belongs to the beta/gamma-crystallin family.</text>
</comment>
<evidence type="ECO:0000259" key="4">
    <source>
        <dbReference type="PROSITE" id="PS50915"/>
    </source>
</evidence>
<feature type="chain" id="PRO_5012793163" evidence="3">
    <location>
        <begin position="26"/>
        <end position="117"/>
    </location>
</feature>
<dbReference type="STRING" id="112248.SAMN05444392_10151"/>
<reference evidence="5 6" key="1">
    <citation type="submission" date="2016-11" db="EMBL/GenBank/DDBJ databases">
        <authorList>
            <person name="Jaros S."/>
            <person name="Januszkiewicz K."/>
            <person name="Wedrychowicz H."/>
        </authorList>
    </citation>
    <scope>NUCLEOTIDE SEQUENCE [LARGE SCALE GENOMIC DNA]</scope>
    <source>
        <strain evidence="5 6">DSM 44666</strain>
    </source>
</reference>
<evidence type="ECO:0000256" key="3">
    <source>
        <dbReference type="SAM" id="SignalP"/>
    </source>
</evidence>
<dbReference type="SMART" id="SM00247">
    <property type="entry name" value="XTALbg"/>
    <property type="match status" value="1"/>
</dbReference>
<dbReference type="AlphaFoldDB" id="A0A1M4SMK3"/>
<dbReference type="SUPFAM" id="SSF49695">
    <property type="entry name" value="gamma-Crystallin-like"/>
    <property type="match status" value="1"/>
</dbReference>